<dbReference type="OrthoDB" id="7464126at2759"/>
<protein>
    <submittedName>
        <fullName evidence="3">Similar to ankyrin repeat-containing protein, putative [Penicillium marneffei ATCC 18224] acc. no. XP_002144344</fullName>
    </submittedName>
</protein>
<feature type="domain" description="Nephrocystin 3-like N-terminal" evidence="2">
    <location>
        <begin position="7"/>
        <end position="57"/>
    </location>
</feature>
<dbReference type="Pfam" id="PF24883">
    <property type="entry name" value="NPHP3_N"/>
    <property type="match status" value="1"/>
</dbReference>
<evidence type="ECO:0000256" key="1">
    <source>
        <dbReference type="ARBA" id="ARBA00022737"/>
    </source>
</evidence>
<proteinExistence type="predicted"/>
<gene>
    <name evidence="3" type="ORF">PCON_01951</name>
</gene>
<keyword evidence="1" id="KW-0677">Repeat</keyword>
<organism evidence="3 4">
    <name type="scientific">Pyronema omphalodes (strain CBS 100304)</name>
    <name type="common">Pyronema confluens</name>
    <dbReference type="NCBI Taxonomy" id="1076935"/>
    <lineage>
        <taxon>Eukaryota</taxon>
        <taxon>Fungi</taxon>
        <taxon>Dikarya</taxon>
        <taxon>Ascomycota</taxon>
        <taxon>Pezizomycotina</taxon>
        <taxon>Pezizomycetes</taxon>
        <taxon>Pezizales</taxon>
        <taxon>Pyronemataceae</taxon>
        <taxon>Pyronema</taxon>
    </lineage>
</organism>
<evidence type="ECO:0000313" key="4">
    <source>
        <dbReference type="Proteomes" id="UP000018144"/>
    </source>
</evidence>
<evidence type="ECO:0000259" key="2">
    <source>
        <dbReference type="Pfam" id="PF24883"/>
    </source>
</evidence>
<dbReference type="EMBL" id="HF935200">
    <property type="protein sequence ID" value="CCX04374.1"/>
    <property type="molecule type" value="Genomic_DNA"/>
</dbReference>
<dbReference type="AlphaFoldDB" id="U4KXU4"/>
<dbReference type="STRING" id="1076935.U4KXU4"/>
<keyword evidence="4" id="KW-1185">Reference proteome</keyword>
<sequence length="158" mass="18109">MQFLKKVLKQFERSFVCIDALDECKDETGRDLLKSLKILADELSFDGHSVRIFITGRNHIESLITRYLMEEAGNTFTTIHLEVNSSDIEKYVHGIENDVKDVPMDIDFKEKLVSKIVSSSGGIFLLPALQIQTVLEYTIVREREEALEINARRAPKHL</sequence>
<reference evidence="3 4" key="1">
    <citation type="journal article" date="2013" name="PLoS Genet.">
        <title>The genome and development-dependent transcriptomes of Pyronema confluens: a window into fungal evolution.</title>
        <authorList>
            <person name="Traeger S."/>
            <person name="Altegoer F."/>
            <person name="Freitag M."/>
            <person name="Gabaldon T."/>
            <person name="Kempken F."/>
            <person name="Kumar A."/>
            <person name="Marcet-Houben M."/>
            <person name="Poggeler S."/>
            <person name="Stajich J.E."/>
            <person name="Nowrousian M."/>
        </authorList>
    </citation>
    <scope>NUCLEOTIDE SEQUENCE [LARGE SCALE GENOMIC DNA]</scope>
    <source>
        <strain evidence="4">CBS 100304</strain>
        <tissue evidence="3">Vegetative mycelium</tissue>
    </source>
</reference>
<dbReference type="Proteomes" id="UP000018144">
    <property type="component" value="Unassembled WGS sequence"/>
</dbReference>
<dbReference type="PANTHER" id="PTHR10039">
    <property type="entry name" value="AMELOGENIN"/>
    <property type="match status" value="1"/>
</dbReference>
<name>U4KXU4_PYROM</name>
<dbReference type="InterPro" id="IPR056884">
    <property type="entry name" value="NPHP3-like_N"/>
</dbReference>
<evidence type="ECO:0000313" key="3">
    <source>
        <dbReference type="EMBL" id="CCX04374.1"/>
    </source>
</evidence>
<accession>U4KXU4</accession>
<dbReference type="PANTHER" id="PTHR10039:SF16">
    <property type="entry name" value="GPI INOSITOL-DEACYLASE"/>
    <property type="match status" value="1"/>
</dbReference>